<dbReference type="AlphaFoldDB" id="A0A7J7G6E4"/>
<keyword evidence="2" id="KW-1185">Reference proteome</keyword>
<dbReference type="Proteomes" id="UP000593564">
    <property type="component" value="Unassembled WGS sequence"/>
</dbReference>
<name>A0A7J7G6E4_CAMSI</name>
<accession>A0A7J7G6E4</accession>
<reference evidence="1 2" key="2">
    <citation type="submission" date="2020-07" db="EMBL/GenBank/DDBJ databases">
        <title>Genome assembly of wild tea tree DASZ reveals pedigree and selection history of tea varieties.</title>
        <authorList>
            <person name="Zhang W."/>
        </authorList>
    </citation>
    <scope>NUCLEOTIDE SEQUENCE [LARGE SCALE GENOMIC DNA]</scope>
    <source>
        <strain evidence="2">cv. G240</strain>
        <tissue evidence="1">Leaf</tissue>
    </source>
</reference>
<proteinExistence type="predicted"/>
<gene>
    <name evidence="1" type="ORF">HYC85_027439</name>
</gene>
<protein>
    <submittedName>
        <fullName evidence="1">Uncharacterized protein</fullName>
    </submittedName>
</protein>
<dbReference type="EMBL" id="JACBKZ010000013">
    <property type="protein sequence ID" value="KAF5936310.1"/>
    <property type="molecule type" value="Genomic_DNA"/>
</dbReference>
<evidence type="ECO:0000313" key="2">
    <source>
        <dbReference type="Proteomes" id="UP000593564"/>
    </source>
</evidence>
<evidence type="ECO:0000313" key="1">
    <source>
        <dbReference type="EMBL" id="KAF5936310.1"/>
    </source>
</evidence>
<sequence length="177" mass="19564">YRGIVHFPIGNTLAPFSGVLPDKAHLRCTKGPIANLSCLKTSAPIALIGLTPTRSAYRSPYPLTANRYNYQESRNGRERDALSGHRIQRREISEMRGTGGAVADKRCLQAPVVLPLTKSPRGKRGRTEPQAEGFIKAYVSKERLAPISNFERALQHLEEILCSGVTDKELHSVDSTR</sequence>
<reference evidence="2" key="1">
    <citation type="journal article" date="2020" name="Nat. Commun.">
        <title>Genome assembly of wild tea tree DASZ reveals pedigree and selection history of tea varieties.</title>
        <authorList>
            <person name="Zhang W."/>
            <person name="Zhang Y."/>
            <person name="Qiu H."/>
            <person name="Guo Y."/>
            <person name="Wan H."/>
            <person name="Zhang X."/>
            <person name="Scossa F."/>
            <person name="Alseekh S."/>
            <person name="Zhang Q."/>
            <person name="Wang P."/>
            <person name="Xu L."/>
            <person name="Schmidt M.H."/>
            <person name="Jia X."/>
            <person name="Li D."/>
            <person name="Zhu A."/>
            <person name="Guo F."/>
            <person name="Chen W."/>
            <person name="Ni D."/>
            <person name="Usadel B."/>
            <person name="Fernie A.R."/>
            <person name="Wen W."/>
        </authorList>
    </citation>
    <scope>NUCLEOTIDE SEQUENCE [LARGE SCALE GENOMIC DNA]</scope>
    <source>
        <strain evidence="2">cv. G240</strain>
    </source>
</reference>
<feature type="non-terminal residue" evidence="1">
    <location>
        <position position="1"/>
    </location>
</feature>
<organism evidence="1 2">
    <name type="scientific">Camellia sinensis</name>
    <name type="common">Tea plant</name>
    <name type="synonym">Thea sinensis</name>
    <dbReference type="NCBI Taxonomy" id="4442"/>
    <lineage>
        <taxon>Eukaryota</taxon>
        <taxon>Viridiplantae</taxon>
        <taxon>Streptophyta</taxon>
        <taxon>Embryophyta</taxon>
        <taxon>Tracheophyta</taxon>
        <taxon>Spermatophyta</taxon>
        <taxon>Magnoliopsida</taxon>
        <taxon>eudicotyledons</taxon>
        <taxon>Gunneridae</taxon>
        <taxon>Pentapetalae</taxon>
        <taxon>asterids</taxon>
        <taxon>Ericales</taxon>
        <taxon>Theaceae</taxon>
        <taxon>Camellia</taxon>
    </lineage>
</organism>
<comment type="caution">
    <text evidence="1">The sequence shown here is derived from an EMBL/GenBank/DDBJ whole genome shotgun (WGS) entry which is preliminary data.</text>
</comment>